<dbReference type="InterPro" id="IPR016088">
    <property type="entry name" value="Chalcone_isomerase_3-sand"/>
</dbReference>
<protein>
    <recommendedName>
        <fullName evidence="3">Chalcone isomerase domain-containing protein</fullName>
    </recommendedName>
</protein>
<dbReference type="Gene3D" id="3.50.70.10">
    <property type="match status" value="1"/>
</dbReference>
<dbReference type="InterPro" id="IPR016087">
    <property type="entry name" value="Chalcone_isomerase"/>
</dbReference>
<dbReference type="EMBL" id="VOPW01000001">
    <property type="protein sequence ID" value="TXC67419.1"/>
    <property type="molecule type" value="Genomic_DNA"/>
</dbReference>
<feature type="chain" id="PRO_5023039625" description="Chalcone isomerase domain-containing protein" evidence="2">
    <location>
        <begin position="23"/>
        <end position="278"/>
    </location>
</feature>
<name>A0A5C6U3P4_9BURK</name>
<keyword evidence="5" id="KW-1185">Reference proteome</keyword>
<feature type="region of interest" description="Disordered" evidence="1">
    <location>
        <begin position="194"/>
        <end position="278"/>
    </location>
</feature>
<organism evidence="4 5">
    <name type="scientific">Piscinibacter aquaticus</name>
    <dbReference type="NCBI Taxonomy" id="392597"/>
    <lineage>
        <taxon>Bacteria</taxon>
        <taxon>Pseudomonadati</taxon>
        <taxon>Pseudomonadota</taxon>
        <taxon>Betaproteobacteria</taxon>
        <taxon>Burkholderiales</taxon>
        <taxon>Sphaerotilaceae</taxon>
        <taxon>Piscinibacter</taxon>
    </lineage>
</organism>
<gene>
    <name evidence="4" type="ORF">FSC37_00320</name>
</gene>
<proteinExistence type="predicted"/>
<evidence type="ECO:0000256" key="2">
    <source>
        <dbReference type="SAM" id="SignalP"/>
    </source>
</evidence>
<sequence length="278" mass="29206">MRRTLIVSAALAALCSSPLALAQSATEVGGVKYEPSVQVANSRLQLNGAGIRYKAVFKVYTAGFYLGTKAATTEAVLAAPGAKRMHIVMLRDIDGNELGKLFTRGMQDNAPREEFSKSIAGTIRMSEIFSLRKKLTAGENFSVDWVPGVGTTVLINGKAAGEPIKEPEFFSAMMKIWLGNNPADSQLKEALLGKAPAPRDPSTSNPVSPSGPTPPPASRTGRAAGGAAARPPRRSPCGWHAPVAGEPNSLEAPALPRGSAAPLLRPLQPCCRNDAPAR</sequence>
<dbReference type="InterPro" id="IPR036298">
    <property type="entry name" value="Chalcone_isomerase_sf"/>
</dbReference>
<dbReference type="SUPFAM" id="SSF54626">
    <property type="entry name" value="Chalcone isomerase"/>
    <property type="match status" value="1"/>
</dbReference>
<feature type="compositionally biased region" description="Low complexity" evidence="1">
    <location>
        <begin position="218"/>
        <end position="230"/>
    </location>
</feature>
<dbReference type="GO" id="GO:0016872">
    <property type="term" value="F:intramolecular lyase activity"/>
    <property type="evidence" value="ECO:0007669"/>
    <property type="project" value="InterPro"/>
</dbReference>
<evidence type="ECO:0000313" key="4">
    <source>
        <dbReference type="EMBL" id="TXC67419.1"/>
    </source>
</evidence>
<dbReference type="Pfam" id="PF16036">
    <property type="entry name" value="Chalcone_3"/>
    <property type="match status" value="1"/>
</dbReference>
<evidence type="ECO:0000259" key="3">
    <source>
        <dbReference type="Pfam" id="PF16036"/>
    </source>
</evidence>
<dbReference type="AlphaFoldDB" id="A0A5C6U3P4"/>
<feature type="signal peptide" evidence="2">
    <location>
        <begin position="1"/>
        <end position="22"/>
    </location>
</feature>
<reference evidence="4 5" key="1">
    <citation type="submission" date="2019-08" db="EMBL/GenBank/DDBJ databases">
        <authorList>
            <person name="Khan S.A."/>
            <person name="Jeon C.O."/>
            <person name="Jeong S.E."/>
        </authorList>
    </citation>
    <scope>NUCLEOTIDE SEQUENCE [LARGE SCALE GENOMIC DNA]</scope>
    <source>
        <strain evidence="5">IMCC1728</strain>
    </source>
</reference>
<dbReference type="Proteomes" id="UP000321832">
    <property type="component" value="Unassembled WGS sequence"/>
</dbReference>
<evidence type="ECO:0000313" key="5">
    <source>
        <dbReference type="Proteomes" id="UP000321832"/>
    </source>
</evidence>
<evidence type="ECO:0000256" key="1">
    <source>
        <dbReference type="SAM" id="MobiDB-lite"/>
    </source>
</evidence>
<comment type="caution">
    <text evidence="4">The sequence shown here is derived from an EMBL/GenBank/DDBJ whole genome shotgun (WGS) entry which is preliminary data.</text>
</comment>
<keyword evidence="2" id="KW-0732">Signal</keyword>
<feature type="domain" description="Chalcone isomerase" evidence="3">
    <location>
        <begin position="25"/>
        <end position="193"/>
    </location>
</feature>
<accession>A0A5C6U3P4</accession>